<dbReference type="EMBL" id="AOLN01000012">
    <property type="protein sequence ID" value="ELZ94473.1"/>
    <property type="molecule type" value="Genomic_DNA"/>
</dbReference>
<dbReference type="RefSeq" id="WP_008320241.1">
    <property type="nucleotide sequence ID" value="NZ_AOLN01000012.1"/>
</dbReference>
<dbReference type="PATRIC" id="fig|662479.7.peg.1997"/>
<protein>
    <recommendedName>
        <fullName evidence="3">SpoVT-AbrB domain-containing protein</fullName>
    </recommendedName>
</protein>
<evidence type="ECO:0000313" key="2">
    <source>
        <dbReference type="Proteomes" id="UP000011550"/>
    </source>
</evidence>
<accession>M0IF53</accession>
<comment type="caution">
    <text evidence="1">The sequence shown here is derived from an EMBL/GenBank/DDBJ whole genome shotgun (WGS) entry which is preliminary data.</text>
</comment>
<dbReference type="Proteomes" id="UP000011550">
    <property type="component" value="Unassembled WGS sequence"/>
</dbReference>
<proteinExistence type="predicted"/>
<name>M0IF53_9EURY</name>
<keyword evidence="2" id="KW-1185">Reference proteome</keyword>
<sequence>MTNDPDDAAWPPALFASQFQKASEEFTQQQLRLFEQLMTAGTGSSDGYSMGDFPDLGSMSLQTAVFKTRVQSGGRLSIPDAERDALDIEEGDLVQAFVVPIKQPRGDSNE</sequence>
<evidence type="ECO:0000313" key="1">
    <source>
        <dbReference type="EMBL" id="ELZ94473.1"/>
    </source>
</evidence>
<organism evidence="1 2">
    <name type="scientific">Haloferax mucosum ATCC BAA-1512</name>
    <dbReference type="NCBI Taxonomy" id="662479"/>
    <lineage>
        <taxon>Archaea</taxon>
        <taxon>Methanobacteriati</taxon>
        <taxon>Methanobacteriota</taxon>
        <taxon>Stenosarchaea group</taxon>
        <taxon>Halobacteria</taxon>
        <taxon>Halobacteriales</taxon>
        <taxon>Haloferacaceae</taxon>
        <taxon>Haloferax</taxon>
    </lineage>
</organism>
<gene>
    <name evidence="1" type="ORF">C440_09853</name>
</gene>
<dbReference type="OrthoDB" id="6319at2157"/>
<dbReference type="STRING" id="662479.C440_09853"/>
<reference evidence="1 2" key="1">
    <citation type="journal article" date="2014" name="PLoS Genet.">
        <title>Phylogenetically driven sequencing of extremely halophilic archaea reveals strategies for static and dynamic osmo-response.</title>
        <authorList>
            <person name="Becker E.A."/>
            <person name="Seitzer P.M."/>
            <person name="Tritt A."/>
            <person name="Larsen D."/>
            <person name="Krusor M."/>
            <person name="Yao A.I."/>
            <person name="Wu D."/>
            <person name="Madern D."/>
            <person name="Eisen J.A."/>
            <person name="Darling A.E."/>
            <person name="Facciotti M.T."/>
        </authorList>
    </citation>
    <scope>NUCLEOTIDE SEQUENCE [LARGE SCALE GENOMIC DNA]</scope>
    <source>
        <strain evidence="1 2">ATCC BAA-1512</strain>
    </source>
</reference>
<dbReference type="AlphaFoldDB" id="M0IF53"/>
<dbReference type="InterPro" id="IPR037914">
    <property type="entry name" value="SpoVT-AbrB_sf"/>
</dbReference>
<dbReference type="SUPFAM" id="SSF89447">
    <property type="entry name" value="AbrB/MazE/MraZ-like"/>
    <property type="match status" value="1"/>
</dbReference>
<evidence type="ECO:0008006" key="3">
    <source>
        <dbReference type="Google" id="ProtNLM"/>
    </source>
</evidence>